<keyword evidence="3" id="KW-1185">Reference proteome</keyword>
<dbReference type="EMBL" id="CP107716">
    <property type="protein sequence ID" value="UYQ72089.1"/>
    <property type="molecule type" value="Genomic_DNA"/>
</dbReference>
<evidence type="ECO:0000313" key="3">
    <source>
        <dbReference type="Proteomes" id="UP001163882"/>
    </source>
</evidence>
<dbReference type="RefSeq" id="WP_264225730.1">
    <property type="nucleotide sequence ID" value="NZ_CP107716.1"/>
</dbReference>
<reference evidence="2" key="1">
    <citation type="submission" date="2022-10" db="EMBL/GenBank/DDBJ databases">
        <title>YIM 151497 complete genome.</title>
        <authorList>
            <person name="Chen X."/>
        </authorList>
    </citation>
    <scope>NUCLEOTIDE SEQUENCE</scope>
    <source>
        <strain evidence="2">YIM 151497</strain>
    </source>
</reference>
<dbReference type="Proteomes" id="UP001163882">
    <property type="component" value="Chromosome"/>
</dbReference>
<evidence type="ECO:0000256" key="1">
    <source>
        <dbReference type="SAM" id="MobiDB-lite"/>
    </source>
</evidence>
<gene>
    <name evidence="2" type="ORF">OF122_18975</name>
</gene>
<evidence type="ECO:0000313" key="2">
    <source>
        <dbReference type="EMBL" id="UYQ72089.1"/>
    </source>
</evidence>
<sequence length="65" mass="7079">MLKSLIAFLTEAETPSGTLQRDVQTLDALDLHTLADLPAYHPRHEEPCRAPEKSPGTGSRCPTGH</sequence>
<protein>
    <submittedName>
        <fullName evidence="2">Uncharacterized protein</fullName>
    </submittedName>
</protein>
<feature type="region of interest" description="Disordered" evidence="1">
    <location>
        <begin position="38"/>
        <end position="65"/>
    </location>
</feature>
<feature type="compositionally biased region" description="Basic and acidic residues" evidence="1">
    <location>
        <begin position="42"/>
        <end position="52"/>
    </location>
</feature>
<accession>A0ABY6INX4</accession>
<organism evidence="2 3">
    <name type="scientific">Pelagibacterium flavum</name>
    <dbReference type="NCBI Taxonomy" id="2984530"/>
    <lineage>
        <taxon>Bacteria</taxon>
        <taxon>Pseudomonadati</taxon>
        <taxon>Pseudomonadota</taxon>
        <taxon>Alphaproteobacteria</taxon>
        <taxon>Hyphomicrobiales</taxon>
        <taxon>Devosiaceae</taxon>
        <taxon>Pelagibacterium</taxon>
    </lineage>
</organism>
<proteinExistence type="predicted"/>
<name>A0ABY6INX4_9HYPH</name>